<dbReference type="EMBL" id="POSP01000003">
    <property type="protein sequence ID" value="PND39820.1"/>
    <property type="molecule type" value="Genomic_DNA"/>
</dbReference>
<proteinExistence type="predicted"/>
<name>A0A2N8L294_9BURK</name>
<accession>A0A2N8L294</accession>
<organism evidence="1 2">
    <name type="scientific">Kinneretia aquatilis</name>
    <dbReference type="NCBI Taxonomy" id="2070761"/>
    <lineage>
        <taxon>Bacteria</taxon>
        <taxon>Pseudomonadati</taxon>
        <taxon>Pseudomonadota</taxon>
        <taxon>Betaproteobacteria</taxon>
        <taxon>Burkholderiales</taxon>
        <taxon>Sphaerotilaceae</taxon>
        <taxon>Roseateles</taxon>
    </lineage>
</organism>
<reference evidence="1 2" key="1">
    <citation type="submission" date="2018-01" db="EMBL/GenBank/DDBJ databases">
        <title>Draft genome sequence of Paucibacter aquatile CR182 isolated from freshwater of the Nakdong River.</title>
        <authorList>
            <person name="Choi A."/>
            <person name="Chung E.J."/>
        </authorList>
    </citation>
    <scope>NUCLEOTIDE SEQUENCE [LARGE SCALE GENOMIC DNA]</scope>
    <source>
        <strain evidence="1 2">CR182</strain>
    </source>
</reference>
<sequence length="89" mass="9103">MNNTSSIAGGSSSGNGSWFEAMADAWGKVLDAKADAISTKSAAMDQGQDKPADVTQLTAMSMEMGYLSNASHTALAAVGSALETMARKQ</sequence>
<dbReference type="OrthoDB" id="5957911at2"/>
<gene>
    <name evidence="1" type="ORF">C1O66_17625</name>
</gene>
<protein>
    <recommendedName>
        <fullName evidence="3">Type III secretion protein</fullName>
    </recommendedName>
</protein>
<evidence type="ECO:0000313" key="2">
    <source>
        <dbReference type="Proteomes" id="UP000235916"/>
    </source>
</evidence>
<dbReference type="Proteomes" id="UP000235916">
    <property type="component" value="Unassembled WGS sequence"/>
</dbReference>
<comment type="caution">
    <text evidence="1">The sequence shown here is derived from an EMBL/GenBank/DDBJ whole genome shotgun (WGS) entry which is preliminary data.</text>
</comment>
<evidence type="ECO:0000313" key="1">
    <source>
        <dbReference type="EMBL" id="PND39820.1"/>
    </source>
</evidence>
<dbReference type="AlphaFoldDB" id="A0A2N8L294"/>
<keyword evidence="2" id="KW-1185">Reference proteome</keyword>
<evidence type="ECO:0008006" key="3">
    <source>
        <dbReference type="Google" id="ProtNLM"/>
    </source>
</evidence>